<comment type="function">
    <text evidence="11">Siroheme synthase involved in methionine biosynthesis.</text>
</comment>
<dbReference type="Pfam" id="PF14824">
    <property type="entry name" value="Sirohm_synth_M"/>
    <property type="match status" value="1"/>
</dbReference>
<evidence type="ECO:0000313" key="16">
    <source>
        <dbReference type="EMBL" id="KAK6353362.1"/>
    </source>
</evidence>
<feature type="domain" description="Siroheme biosynthesis protein Met8 C-terminal" evidence="14">
    <location>
        <begin position="312"/>
        <end position="351"/>
    </location>
</feature>
<evidence type="ECO:0000256" key="7">
    <source>
        <dbReference type="ARBA" id="ARBA00023027"/>
    </source>
</evidence>
<dbReference type="EMBL" id="JAVHNQ010000003">
    <property type="protein sequence ID" value="KAK6353362.1"/>
    <property type="molecule type" value="Genomic_DNA"/>
</dbReference>
<keyword evidence="7" id="KW-0520">NAD</keyword>
<dbReference type="GO" id="GO:0004851">
    <property type="term" value="F:uroporphyrin-III C-methyltransferase activity"/>
    <property type="evidence" value="ECO:0007669"/>
    <property type="project" value="UniProtKB-EC"/>
</dbReference>
<dbReference type="GO" id="GO:0019354">
    <property type="term" value="P:siroheme biosynthetic process"/>
    <property type="evidence" value="ECO:0007669"/>
    <property type="project" value="InterPro"/>
</dbReference>
<dbReference type="GO" id="GO:0000103">
    <property type="term" value="P:sulfate assimilation"/>
    <property type="evidence" value="ECO:0007669"/>
    <property type="project" value="InterPro"/>
</dbReference>
<evidence type="ECO:0000259" key="14">
    <source>
        <dbReference type="Pfam" id="PF14823"/>
    </source>
</evidence>
<dbReference type="InterPro" id="IPR028162">
    <property type="entry name" value="Met8_C"/>
</dbReference>
<evidence type="ECO:0008006" key="18">
    <source>
        <dbReference type="Google" id="ProtNLM"/>
    </source>
</evidence>
<evidence type="ECO:0000256" key="6">
    <source>
        <dbReference type="ARBA" id="ARBA00023002"/>
    </source>
</evidence>
<keyword evidence="6" id="KW-0560">Oxidoreductase</keyword>
<feature type="compositionally biased region" description="Low complexity" evidence="12">
    <location>
        <begin position="73"/>
        <end position="83"/>
    </location>
</feature>
<evidence type="ECO:0000259" key="15">
    <source>
        <dbReference type="Pfam" id="PF14824"/>
    </source>
</evidence>
<accession>A0AAV9V0H2</accession>
<dbReference type="GO" id="GO:0016491">
    <property type="term" value="F:oxidoreductase activity"/>
    <property type="evidence" value="ECO:0007669"/>
    <property type="project" value="UniProtKB-KW"/>
</dbReference>
<proteinExistence type="inferred from homology"/>
<feature type="region of interest" description="Disordered" evidence="12">
    <location>
        <begin position="273"/>
        <end position="299"/>
    </location>
</feature>
<protein>
    <recommendedName>
        <fullName evidence="18">Precorrin-2 dehydrogenase</fullName>
    </recommendedName>
</protein>
<keyword evidence="9" id="KW-0627">Porphyrin biosynthesis</keyword>
<comment type="similarity">
    <text evidence="1">Belongs to the precorrin methyltransferase family.</text>
</comment>
<comment type="catalytic activity">
    <reaction evidence="10">
        <text>uroporphyrinogen III + 2 S-adenosyl-L-methionine = precorrin-2 + 2 S-adenosyl-L-homocysteine + H(+)</text>
        <dbReference type="Rhea" id="RHEA:32459"/>
        <dbReference type="ChEBI" id="CHEBI:15378"/>
        <dbReference type="ChEBI" id="CHEBI:57308"/>
        <dbReference type="ChEBI" id="CHEBI:57856"/>
        <dbReference type="ChEBI" id="CHEBI:58827"/>
        <dbReference type="ChEBI" id="CHEBI:59789"/>
        <dbReference type="EC" id="2.1.1.107"/>
    </reaction>
</comment>
<feature type="compositionally biased region" description="Polar residues" evidence="12">
    <location>
        <begin position="54"/>
        <end position="72"/>
    </location>
</feature>
<dbReference type="InterPro" id="IPR014777">
    <property type="entry name" value="4pyrrole_Mease_sub1"/>
</dbReference>
<gene>
    <name evidence="16" type="ORF">TWF696_005330</name>
</gene>
<dbReference type="InterPro" id="IPR012066">
    <property type="entry name" value="Met1_fungi"/>
</dbReference>
<dbReference type="FunFam" id="3.30.950.10:FF:000005">
    <property type="entry name" value="Uroporphyrin-III c-methyltransferase, putative"/>
    <property type="match status" value="1"/>
</dbReference>
<keyword evidence="4" id="KW-0808">Transferase</keyword>
<dbReference type="Gene3D" id="3.40.50.720">
    <property type="entry name" value="NAD(P)-binding Rossmann-like Domain"/>
    <property type="match status" value="1"/>
</dbReference>
<evidence type="ECO:0000256" key="4">
    <source>
        <dbReference type="ARBA" id="ARBA00022679"/>
    </source>
</evidence>
<keyword evidence="3" id="KW-0028">Amino-acid biosynthesis</keyword>
<keyword evidence="2" id="KW-0489">Methyltransferase</keyword>
<dbReference type="PIRSF" id="PIRSF036555">
    <property type="entry name" value="SUMT_yeast"/>
    <property type="match status" value="1"/>
</dbReference>
<dbReference type="Gene3D" id="3.40.1010.10">
    <property type="entry name" value="Cobalt-precorrin-4 Transmethylase, Domain 1"/>
    <property type="match status" value="1"/>
</dbReference>
<dbReference type="Pfam" id="PF00590">
    <property type="entry name" value="TP_methylase"/>
    <property type="match status" value="1"/>
</dbReference>
<keyword evidence="17" id="KW-1185">Reference proteome</keyword>
<dbReference type="GO" id="GO:0009086">
    <property type="term" value="P:methionine biosynthetic process"/>
    <property type="evidence" value="ECO:0007669"/>
    <property type="project" value="UniProtKB-KW"/>
</dbReference>
<dbReference type="PANTHER" id="PTHR45790:SF6">
    <property type="entry name" value="UROPORPHYRINOGEN-III C-METHYLTRANSFERASE"/>
    <property type="match status" value="1"/>
</dbReference>
<evidence type="ECO:0000256" key="3">
    <source>
        <dbReference type="ARBA" id="ARBA00022605"/>
    </source>
</evidence>
<evidence type="ECO:0000256" key="9">
    <source>
        <dbReference type="ARBA" id="ARBA00023244"/>
    </source>
</evidence>
<dbReference type="SUPFAM" id="SSF53790">
    <property type="entry name" value="Tetrapyrrole methylase"/>
    <property type="match status" value="1"/>
</dbReference>
<evidence type="ECO:0000256" key="11">
    <source>
        <dbReference type="ARBA" id="ARBA00055636"/>
    </source>
</evidence>
<evidence type="ECO:0000259" key="13">
    <source>
        <dbReference type="Pfam" id="PF00590"/>
    </source>
</evidence>
<evidence type="ECO:0000256" key="1">
    <source>
        <dbReference type="ARBA" id="ARBA00005879"/>
    </source>
</evidence>
<feature type="domain" description="Tetrapyrrole methylase" evidence="13">
    <location>
        <begin position="370"/>
        <end position="582"/>
    </location>
</feature>
<feature type="domain" description="Siroheme synthase central" evidence="15">
    <location>
        <begin position="218"/>
        <end position="244"/>
    </location>
</feature>
<dbReference type="InterPro" id="IPR028281">
    <property type="entry name" value="Sirohaem_synthase_central"/>
</dbReference>
<dbReference type="AlphaFoldDB" id="A0AAV9V0H2"/>
<dbReference type="Proteomes" id="UP001375240">
    <property type="component" value="Unassembled WGS sequence"/>
</dbReference>
<reference evidence="16 17" key="1">
    <citation type="submission" date="2019-10" db="EMBL/GenBank/DDBJ databases">
        <authorList>
            <person name="Palmer J.M."/>
        </authorList>
    </citation>
    <scope>NUCLEOTIDE SEQUENCE [LARGE SCALE GENOMIC DNA]</scope>
    <source>
        <strain evidence="16 17">TWF696</strain>
    </source>
</reference>
<dbReference type="InterPro" id="IPR050161">
    <property type="entry name" value="Siro_Cobalamin_biosynth"/>
</dbReference>
<name>A0AAV9V0H2_9PEZI</name>
<evidence type="ECO:0000256" key="8">
    <source>
        <dbReference type="ARBA" id="ARBA00023167"/>
    </source>
</evidence>
<evidence type="ECO:0000256" key="2">
    <source>
        <dbReference type="ARBA" id="ARBA00022603"/>
    </source>
</evidence>
<dbReference type="SUPFAM" id="SSF75615">
    <property type="entry name" value="Siroheme synthase middle domains-like"/>
    <property type="match status" value="1"/>
</dbReference>
<dbReference type="FunFam" id="3.40.1010.10:FF:000006">
    <property type="entry name" value="Siroheme synthase, putative"/>
    <property type="match status" value="1"/>
</dbReference>
<sequence length="621" mass="65157">MARCPRRSSQSAADALPAPPLQPPTSTQHPVADRGVHSKSSAMTVAEPAAPVTIPQQTDGSDASRIPTTPIHTSPSQSSAQTPQPVPALLTAVSCVSHVHLIVGGNALASARCTRSLEVGAVVKVVTDDEDLHYGLRRRLEDADDRVELIRRPFQERDLTTLGRGEVDAVVDAVFVTVDAAGAQAASISAKCRRLRIPVNVADSPGLSSFTLLSTYSDGPLQIGITTSGMGCKLASRLRRTIAEALPSGIGAACARLGGLRRRLWEEDRKAGASSGHVSCYGGNSGNVEDEEEDGEQRATFNKMVVDGDFDAAKARRGRWLAQICEYWPLQKLCELTDSDVDSLFHEYASSSPSATAPSASTSTSTAQGTITLVGAGPGDPALLTKAALDAIASADLILADKLVPAAVLALAPRRASIFIARKFPGNADAAQDELLERGLAGLRAGMAVVRLKQGDPYLYGRGGEEVSFFEKAVPALRGKVTVIPGVTSALSAPLFAGIPVTHRGVADRVMVCTGTGRRGVAPDVPVYHAAQTTVFLMACHRLAGLVEELVGSGWPRDLPCAVVERASCSDQRVVRARLDSIVAAVEEVGSRPPGLFVAGWACGVLRGVPEGKAWEVEEGL</sequence>
<feature type="region of interest" description="Disordered" evidence="12">
    <location>
        <begin position="1"/>
        <end position="85"/>
    </location>
</feature>
<evidence type="ECO:0000256" key="10">
    <source>
        <dbReference type="ARBA" id="ARBA00052360"/>
    </source>
</evidence>
<dbReference type="Pfam" id="PF14823">
    <property type="entry name" value="Sirohm_synth_C"/>
    <property type="match status" value="1"/>
</dbReference>
<dbReference type="InterPro" id="IPR006366">
    <property type="entry name" value="CobA/CysG_C"/>
</dbReference>
<dbReference type="GO" id="GO:0032259">
    <property type="term" value="P:methylation"/>
    <property type="evidence" value="ECO:0007669"/>
    <property type="project" value="UniProtKB-KW"/>
</dbReference>
<evidence type="ECO:0000256" key="5">
    <source>
        <dbReference type="ARBA" id="ARBA00022691"/>
    </source>
</evidence>
<dbReference type="InterPro" id="IPR035996">
    <property type="entry name" value="4pyrrol_Methylase_sf"/>
</dbReference>
<dbReference type="Pfam" id="PF13241">
    <property type="entry name" value="NAD_binding_7"/>
    <property type="match status" value="1"/>
</dbReference>
<dbReference type="InterPro" id="IPR014776">
    <property type="entry name" value="4pyrrole_Mease_sub2"/>
</dbReference>
<organism evidence="16 17">
    <name type="scientific">Orbilia brochopaga</name>
    <dbReference type="NCBI Taxonomy" id="3140254"/>
    <lineage>
        <taxon>Eukaryota</taxon>
        <taxon>Fungi</taxon>
        <taxon>Dikarya</taxon>
        <taxon>Ascomycota</taxon>
        <taxon>Pezizomycotina</taxon>
        <taxon>Orbiliomycetes</taxon>
        <taxon>Orbiliales</taxon>
        <taxon>Orbiliaceae</taxon>
        <taxon>Orbilia</taxon>
    </lineage>
</organism>
<dbReference type="InterPro" id="IPR000878">
    <property type="entry name" value="4pyrrol_Mease"/>
</dbReference>
<dbReference type="PANTHER" id="PTHR45790">
    <property type="entry name" value="SIROHEME SYNTHASE-RELATED"/>
    <property type="match status" value="1"/>
</dbReference>
<keyword evidence="5" id="KW-0949">S-adenosyl-L-methionine</keyword>
<evidence type="ECO:0000256" key="12">
    <source>
        <dbReference type="SAM" id="MobiDB-lite"/>
    </source>
</evidence>
<evidence type="ECO:0000313" key="17">
    <source>
        <dbReference type="Proteomes" id="UP001375240"/>
    </source>
</evidence>
<dbReference type="CDD" id="cd11642">
    <property type="entry name" value="SUMT"/>
    <property type="match status" value="1"/>
</dbReference>
<dbReference type="Gene3D" id="3.30.950.10">
    <property type="entry name" value="Methyltransferase, Cobalt-precorrin-4 Transmethylase, Domain 2"/>
    <property type="match status" value="1"/>
</dbReference>
<dbReference type="FunFam" id="3.40.50.720:FF:000504">
    <property type="entry name" value="Siroheme synthase, putative"/>
    <property type="match status" value="1"/>
</dbReference>
<comment type="caution">
    <text evidence="16">The sequence shown here is derived from an EMBL/GenBank/DDBJ whole genome shotgun (WGS) entry which is preliminary data.</text>
</comment>
<keyword evidence="8" id="KW-0486">Methionine biosynthesis</keyword>